<dbReference type="InterPro" id="IPR011712">
    <property type="entry name" value="Sig_transdc_His_kin_sub3_dim/P"/>
</dbReference>
<organism evidence="12 13">
    <name type="scientific">Albidovulum salinarum</name>
    <dbReference type="NCBI Taxonomy" id="2984153"/>
    <lineage>
        <taxon>Bacteria</taxon>
        <taxon>Pseudomonadati</taxon>
        <taxon>Pseudomonadota</taxon>
        <taxon>Alphaproteobacteria</taxon>
        <taxon>Rhodobacterales</taxon>
        <taxon>Paracoccaceae</taxon>
        <taxon>Albidovulum</taxon>
    </lineage>
</organism>
<reference evidence="12 13" key="1">
    <citation type="submission" date="2022-10" db="EMBL/GenBank/DDBJ databases">
        <title>Defluviimonas sp. nov., isolated from ocean surface sediments.</title>
        <authorList>
            <person name="He W."/>
            <person name="Wang L."/>
            <person name="Zhang D.-F."/>
        </authorList>
    </citation>
    <scope>NUCLEOTIDE SEQUENCE [LARGE SCALE GENOMIC DNA]</scope>
    <source>
        <strain evidence="12 13">WL0024</strain>
    </source>
</reference>
<keyword evidence="7" id="KW-0067">ATP-binding</keyword>
<dbReference type="SUPFAM" id="SSF55874">
    <property type="entry name" value="ATPase domain of HSP90 chaperone/DNA topoisomerase II/histidine kinase"/>
    <property type="match status" value="1"/>
</dbReference>
<dbReference type="InterPro" id="IPR003594">
    <property type="entry name" value="HATPase_dom"/>
</dbReference>
<gene>
    <name evidence="12" type="ORF">OEZ60_12680</name>
</gene>
<evidence type="ECO:0000259" key="11">
    <source>
        <dbReference type="PROSITE" id="PS50109"/>
    </source>
</evidence>
<dbReference type="InterPro" id="IPR050482">
    <property type="entry name" value="Sensor_HK_TwoCompSys"/>
</dbReference>
<dbReference type="Pfam" id="PF02518">
    <property type="entry name" value="HATPase_c"/>
    <property type="match status" value="1"/>
</dbReference>
<evidence type="ECO:0000256" key="9">
    <source>
        <dbReference type="SAM" id="Coils"/>
    </source>
</evidence>
<feature type="domain" description="Histidine kinase" evidence="11">
    <location>
        <begin position="368"/>
        <end position="463"/>
    </location>
</feature>
<proteinExistence type="predicted"/>
<evidence type="ECO:0000256" key="2">
    <source>
        <dbReference type="ARBA" id="ARBA00012438"/>
    </source>
</evidence>
<keyword evidence="8" id="KW-0902">Two-component regulatory system</keyword>
<keyword evidence="4" id="KW-0808">Transferase</keyword>
<dbReference type="PANTHER" id="PTHR24421:SF10">
    <property type="entry name" value="NITRATE_NITRITE SENSOR PROTEIN NARQ"/>
    <property type="match status" value="1"/>
</dbReference>
<keyword evidence="3" id="KW-0597">Phosphoprotein</keyword>
<keyword evidence="10" id="KW-1133">Transmembrane helix</keyword>
<dbReference type="PROSITE" id="PS50109">
    <property type="entry name" value="HIS_KIN"/>
    <property type="match status" value="1"/>
</dbReference>
<evidence type="ECO:0000256" key="3">
    <source>
        <dbReference type="ARBA" id="ARBA00022553"/>
    </source>
</evidence>
<dbReference type="RefSeq" id="WP_263336712.1">
    <property type="nucleotide sequence ID" value="NZ_JAOVQO010000011.1"/>
</dbReference>
<dbReference type="InterPro" id="IPR036890">
    <property type="entry name" value="HATPase_C_sf"/>
</dbReference>
<name>A0ABT2X672_9RHOB</name>
<sequence>MPRSILSWSDRSLAAQFALAGGVVMVLSMLLIGRVVAARIEESVVRNSALATSQYMDSIISPLSQDIAEADTLPPGARRALDEIFTNTPLGERVASFKLWKPGGLVVEATDKTIVGRRFEVTDSLARAFAGEVRAEFQNLSDEEDRGEHALGLPLLEIYSPVREVWSGEVIGVAEFYEVATGLERDLAEATRNSWISVALVFVAIGGVLFLIVLRGSRTIDRQRAALTRQLGELEALSTRNTALRERVQQAAARASAANDRALRRIGADLHDGPAQLLSFAALRLDALRGQLAETGEIDAVERAVKDAIREVRGISKGLGHPDIEDRGPCEIVTGVAETHEARTGTKVAVICDLPEGLALSQAEKLCLYRFAQEGLNNAWRYGGGRGQEIRLDCRDGRLGLWVRDAGPGFPPEDAERHEAEDYSGIGLAGLRDRVESLGGSLTAGNRADGAGAEIGMELDLRGA</sequence>
<keyword evidence="5" id="KW-0547">Nucleotide-binding</keyword>
<evidence type="ECO:0000256" key="4">
    <source>
        <dbReference type="ARBA" id="ARBA00022679"/>
    </source>
</evidence>
<keyword evidence="10" id="KW-0472">Membrane</keyword>
<keyword evidence="9" id="KW-0175">Coiled coil</keyword>
<dbReference type="Gene3D" id="3.30.565.10">
    <property type="entry name" value="Histidine kinase-like ATPase, C-terminal domain"/>
    <property type="match status" value="1"/>
</dbReference>
<feature type="coiled-coil region" evidence="9">
    <location>
        <begin position="234"/>
        <end position="265"/>
    </location>
</feature>
<dbReference type="InterPro" id="IPR005467">
    <property type="entry name" value="His_kinase_dom"/>
</dbReference>
<accession>A0ABT2X672</accession>
<dbReference type="EMBL" id="JAOVQO010000011">
    <property type="protein sequence ID" value="MCU9848859.1"/>
    <property type="molecule type" value="Genomic_DNA"/>
</dbReference>
<dbReference type="SMART" id="SM00387">
    <property type="entry name" value="HATPase_c"/>
    <property type="match status" value="1"/>
</dbReference>
<protein>
    <recommendedName>
        <fullName evidence="2">histidine kinase</fullName>
        <ecNumber evidence="2">2.7.13.3</ecNumber>
    </recommendedName>
</protein>
<dbReference type="Gene3D" id="1.20.5.1930">
    <property type="match status" value="1"/>
</dbReference>
<evidence type="ECO:0000256" key="1">
    <source>
        <dbReference type="ARBA" id="ARBA00000085"/>
    </source>
</evidence>
<comment type="catalytic activity">
    <reaction evidence="1">
        <text>ATP + protein L-histidine = ADP + protein N-phospho-L-histidine.</text>
        <dbReference type="EC" id="2.7.13.3"/>
    </reaction>
</comment>
<dbReference type="CDD" id="cd16917">
    <property type="entry name" value="HATPase_UhpB-NarQ-NarX-like"/>
    <property type="match status" value="1"/>
</dbReference>
<evidence type="ECO:0000256" key="10">
    <source>
        <dbReference type="SAM" id="Phobius"/>
    </source>
</evidence>
<evidence type="ECO:0000313" key="13">
    <source>
        <dbReference type="Proteomes" id="UP001209535"/>
    </source>
</evidence>
<evidence type="ECO:0000256" key="7">
    <source>
        <dbReference type="ARBA" id="ARBA00022840"/>
    </source>
</evidence>
<evidence type="ECO:0000256" key="5">
    <source>
        <dbReference type="ARBA" id="ARBA00022741"/>
    </source>
</evidence>
<keyword evidence="10" id="KW-0812">Transmembrane</keyword>
<dbReference type="PANTHER" id="PTHR24421">
    <property type="entry name" value="NITRATE/NITRITE SENSOR PROTEIN NARX-RELATED"/>
    <property type="match status" value="1"/>
</dbReference>
<comment type="caution">
    <text evidence="12">The sequence shown here is derived from an EMBL/GenBank/DDBJ whole genome shotgun (WGS) entry which is preliminary data.</text>
</comment>
<evidence type="ECO:0000256" key="6">
    <source>
        <dbReference type="ARBA" id="ARBA00022777"/>
    </source>
</evidence>
<evidence type="ECO:0000313" key="12">
    <source>
        <dbReference type="EMBL" id="MCU9848859.1"/>
    </source>
</evidence>
<dbReference type="Proteomes" id="UP001209535">
    <property type="component" value="Unassembled WGS sequence"/>
</dbReference>
<dbReference type="EC" id="2.7.13.3" evidence="2"/>
<dbReference type="GO" id="GO:0016301">
    <property type="term" value="F:kinase activity"/>
    <property type="evidence" value="ECO:0007669"/>
    <property type="project" value="UniProtKB-KW"/>
</dbReference>
<keyword evidence="13" id="KW-1185">Reference proteome</keyword>
<feature type="transmembrane region" description="Helical" evidence="10">
    <location>
        <begin position="195"/>
        <end position="214"/>
    </location>
</feature>
<keyword evidence="6 12" id="KW-0418">Kinase</keyword>
<dbReference type="Pfam" id="PF07730">
    <property type="entry name" value="HisKA_3"/>
    <property type="match status" value="1"/>
</dbReference>
<evidence type="ECO:0000256" key="8">
    <source>
        <dbReference type="ARBA" id="ARBA00023012"/>
    </source>
</evidence>